<sequence length="102" mass="11341">MNSEEELRIGVFICHCGGNISDTVDVKAVKDAVEHFESVKIVETNEYICSIAGQDVMKTMIKEKGINRVVVASCSPLLHLETFRRAVSNADLNPYLLEMVNI</sequence>
<proteinExistence type="predicted"/>
<feature type="non-terminal residue" evidence="1">
    <location>
        <position position="102"/>
    </location>
</feature>
<dbReference type="AlphaFoldDB" id="X1AWX4"/>
<accession>X1AWX4</accession>
<evidence type="ECO:0000313" key="1">
    <source>
        <dbReference type="EMBL" id="GAG64286.1"/>
    </source>
</evidence>
<organism evidence="1">
    <name type="scientific">marine sediment metagenome</name>
    <dbReference type="NCBI Taxonomy" id="412755"/>
    <lineage>
        <taxon>unclassified sequences</taxon>
        <taxon>metagenomes</taxon>
        <taxon>ecological metagenomes</taxon>
    </lineage>
</organism>
<protein>
    <recommendedName>
        <fullName evidence="2">Disulfide reductase</fullName>
    </recommendedName>
</protein>
<comment type="caution">
    <text evidence="1">The sequence shown here is derived from an EMBL/GenBank/DDBJ whole genome shotgun (WGS) entry which is preliminary data.</text>
</comment>
<dbReference type="EMBL" id="BART01007829">
    <property type="protein sequence ID" value="GAG64286.1"/>
    <property type="molecule type" value="Genomic_DNA"/>
</dbReference>
<name>X1AWX4_9ZZZZ</name>
<reference evidence="1" key="1">
    <citation type="journal article" date="2014" name="Front. Microbiol.">
        <title>High frequency of phylogenetically diverse reductive dehalogenase-homologous genes in deep subseafloor sedimentary metagenomes.</title>
        <authorList>
            <person name="Kawai M."/>
            <person name="Futagami T."/>
            <person name="Toyoda A."/>
            <person name="Takaki Y."/>
            <person name="Nishi S."/>
            <person name="Hori S."/>
            <person name="Arai W."/>
            <person name="Tsubouchi T."/>
            <person name="Morono Y."/>
            <person name="Uchiyama I."/>
            <person name="Ito T."/>
            <person name="Fujiyama A."/>
            <person name="Inagaki F."/>
            <person name="Takami H."/>
        </authorList>
    </citation>
    <scope>NUCLEOTIDE SEQUENCE</scope>
    <source>
        <strain evidence="1">Expedition CK06-06</strain>
    </source>
</reference>
<gene>
    <name evidence="1" type="ORF">S01H4_17747</name>
</gene>
<evidence type="ECO:0008006" key="2">
    <source>
        <dbReference type="Google" id="ProtNLM"/>
    </source>
</evidence>